<keyword evidence="5 6" id="KW-0413">Isomerase</keyword>
<comment type="catalytic activity">
    <reaction evidence="1">
        <text>[protein]-peptidylproline (omega=180) = [protein]-peptidylproline (omega=0)</text>
        <dbReference type="Rhea" id="RHEA:16237"/>
        <dbReference type="Rhea" id="RHEA-COMP:10747"/>
        <dbReference type="Rhea" id="RHEA-COMP:10748"/>
        <dbReference type="ChEBI" id="CHEBI:83833"/>
        <dbReference type="ChEBI" id="CHEBI:83834"/>
        <dbReference type="EC" id="5.2.1.8"/>
    </reaction>
</comment>
<evidence type="ECO:0000256" key="3">
    <source>
        <dbReference type="ARBA" id="ARBA00022729"/>
    </source>
</evidence>
<comment type="caution">
    <text evidence="8">The sequence shown here is derived from an EMBL/GenBank/DDBJ whole genome shotgun (WGS) entry which is preliminary data.</text>
</comment>
<evidence type="ECO:0000259" key="7">
    <source>
        <dbReference type="PROSITE" id="PS50198"/>
    </source>
</evidence>
<reference evidence="8 9" key="1">
    <citation type="submission" date="2018-08" db="EMBL/GenBank/DDBJ databases">
        <title>Bacillus jemisoniae sp. nov., Bacillus chryseoplanitiae sp. nov., Bacillus resnikiae sp. nov., and Bacillus frankliniae sp. nov., isolated from Viking spacecraft and associated surfaces.</title>
        <authorList>
            <person name="Seuylemezian A."/>
            <person name="Vaishampayan P."/>
        </authorList>
    </citation>
    <scope>NUCLEOTIDE SEQUENCE [LARGE SCALE GENOMIC DNA]</scope>
    <source>
        <strain evidence="8 9">MA001</strain>
    </source>
</reference>
<dbReference type="PROSITE" id="PS50198">
    <property type="entry name" value="PPIC_PPIASE_2"/>
    <property type="match status" value="1"/>
</dbReference>
<dbReference type="Gene3D" id="3.10.50.40">
    <property type="match status" value="1"/>
</dbReference>
<dbReference type="GO" id="GO:0003755">
    <property type="term" value="F:peptidyl-prolyl cis-trans isomerase activity"/>
    <property type="evidence" value="ECO:0007669"/>
    <property type="project" value="UniProtKB-KW"/>
</dbReference>
<keyword evidence="4 6" id="KW-0697">Rotamase</keyword>
<dbReference type="SUPFAM" id="SSF54534">
    <property type="entry name" value="FKBP-like"/>
    <property type="match status" value="1"/>
</dbReference>
<proteinExistence type="predicted"/>
<dbReference type="AlphaFoldDB" id="A0A398B6N2"/>
<keyword evidence="3" id="KW-0732">Signal</keyword>
<evidence type="ECO:0000256" key="1">
    <source>
        <dbReference type="ARBA" id="ARBA00000971"/>
    </source>
</evidence>
<evidence type="ECO:0000256" key="4">
    <source>
        <dbReference type="ARBA" id="ARBA00023110"/>
    </source>
</evidence>
<evidence type="ECO:0000256" key="2">
    <source>
        <dbReference type="ARBA" id="ARBA00013194"/>
    </source>
</evidence>
<keyword evidence="9" id="KW-1185">Reference proteome</keyword>
<evidence type="ECO:0000256" key="6">
    <source>
        <dbReference type="PROSITE-ProRule" id="PRU00278"/>
    </source>
</evidence>
<name>A0A398B6N2_9BACI</name>
<dbReference type="EC" id="5.2.1.8" evidence="2"/>
<dbReference type="EMBL" id="QWVS01000025">
    <property type="protein sequence ID" value="RID84468.1"/>
    <property type="molecule type" value="Genomic_DNA"/>
</dbReference>
<evidence type="ECO:0000256" key="5">
    <source>
        <dbReference type="ARBA" id="ARBA00023235"/>
    </source>
</evidence>
<gene>
    <name evidence="8" type="ORF">D1953_13600</name>
</gene>
<dbReference type="InterPro" id="IPR027304">
    <property type="entry name" value="Trigger_fact/SurA_dom_sf"/>
</dbReference>
<sequence length="295" mass="34014">MSKKRLRSMVAGLALLNLITIVVFAIWPMFNSRTVGGGETVAQIGDVGISREHWINELEQRYGKDVLKEMVNEEVVKQMAEKYDVSVTDQEIEREYKIMKTLYGTYEQSQSQSEDQRKAQIKADLLLEEILTKDVSISETEIKNYYNDNQDLFRIPTTYRISHLTTATKSEADKVVKELTKGVSFQVLAMEKSLDEFTANQGGAMGFISEDNERVPKVYIETAASMKTNHWSQPVQIEEGWAVLYLHEKIKGEQFSYDEVKQQIRRQLAMEHIQTSVSSEAFWNELEVDWLYDAK</sequence>
<dbReference type="Pfam" id="PF13145">
    <property type="entry name" value="Rotamase_2"/>
    <property type="match status" value="1"/>
</dbReference>
<accession>A0A398B6N2</accession>
<dbReference type="PANTHER" id="PTHR47245:SF1">
    <property type="entry name" value="FOLDASE PROTEIN PRSA"/>
    <property type="match status" value="1"/>
</dbReference>
<dbReference type="PANTHER" id="PTHR47245">
    <property type="entry name" value="PEPTIDYLPROLYL ISOMERASE"/>
    <property type="match status" value="1"/>
</dbReference>
<feature type="domain" description="PpiC" evidence="7">
    <location>
        <begin position="156"/>
        <end position="248"/>
    </location>
</feature>
<protein>
    <recommendedName>
        <fullName evidence="2">peptidylprolyl isomerase</fullName>
        <ecNumber evidence="2">5.2.1.8</ecNumber>
    </recommendedName>
</protein>
<evidence type="ECO:0000313" key="9">
    <source>
        <dbReference type="Proteomes" id="UP000266016"/>
    </source>
</evidence>
<dbReference type="InterPro" id="IPR050245">
    <property type="entry name" value="PrsA_foldase"/>
</dbReference>
<dbReference type="InterPro" id="IPR000297">
    <property type="entry name" value="PPIase_PpiC"/>
</dbReference>
<organism evidence="8 9">
    <name type="scientific">Peribacillus asahii</name>
    <dbReference type="NCBI Taxonomy" id="228899"/>
    <lineage>
        <taxon>Bacteria</taxon>
        <taxon>Bacillati</taxon>
        <taxon>Bacillota</taxon>
        <taxon>Bacilli</taxon>
        <taxon>Bacillales</taxon>
        <taxon>Bacillaceae</taxon>
        <taxon>Peribacillus</taxon>
    </lineage>
</organism>
<dbReference type="RefSeq" id="WP_119117745.1">
    <property type="nucleotide sequence ID" value="NZ_QWVS01000025.1"/>
</dbReference>
<evidence type="ECO:0000313" key="8">
    <source>
        <dbReference type="EMBL" id="RID84468.1"/>
    </source>
</evidence>
<dbReference type="SUPFAM" id="SSF109998">
    <property type="entry name" value="Triger factor/SurA peptide-binding domain-like"/>
    <property type="match status" value="1"/>
</dbReference>
<dbReference type="Gene3D" id="1.10.4030.10">
    <property type="entry name" value="Porin chaperone SurA, peptide-binding domain"/>
    <property type="match status" value="1"/>
</dbReference>
<dbReference type="InterPro" id="IPR046357">
    <property type="entry name" value="PPIase_dom_sf"/>
</dbReference>
<dbReference type="Proteomes" id="UP000266016">
    <property type="component" value="Unassembled WGS sequence"/>
</dbReference>